<dbReference type="SUPFAM" id="SSF55846">
    <property type="entry name" value="N-acetylmuramoyl-L-alanine amidase-like"/>
    <property type="match status" value="1"/>
</dbReference>
<dbReference type="CDD" id="cd06583">
    <property type="entry name" value="PGRP"/>
    <property type="match status" value="1"/>
</dbReference>
<sequence>MMQKKRARLLTIVMAVALGVLLITTQFNQQVHYVNPGTLNHHFFWRRGWYYDGTDWAYVRGGRKVTGNQKINGVQYHFRADGRQILPYRVSRQYELTSSQGSNQRATPKYIILHDVGSRATGQQAASFMQRTANSNQAYTNFIVGNGGTVYLMKQPGTVSWGAGTTANQNAPVQIELGQTSSAVTFRRDYQAYVALARDMAGKYNIPLTLDQGSAGTKGIKSHRWVSQHIWGDHQDPYEYLERFGVTKQELVDDLAG</sequence>
<keyword evidence="2" id="KW-0378">Hydrolase</keyword>
<evidence type="ECO:0000259" key="1">
    <source>
        <dbReference type="SMART" id="SM00644"/>
    </source>
</evidence>
<dbReference type="EC" id="3.5.1.28" evidence="2"/>
<proteinExistence type="predicted"/>
<feature type="domain" description="N-acetylmuramoyl-L-alanine amidase" evidence="1">
    <location>
        <begin position="96"/>
        <end position="238"/>
    </location>
</feature>
<dbReference type="Proteomes" id="UP000006035">
    <property type="component" value="Unassembled WGS sequence"/>
</dbReference>
<dbReference type="Gene3D" id="3.40.80.10">
    <property type="entry name" value="Peptidoglycan recognition protein-like"/>
    <property type="match status" value="1"/>
</dbReference>
<evidence type="ECO:0000313" key="3">
    <source>
        <dbReference type="Proteomes" id="UP000006035"/>
    </source>
</evidence>
<dbReference type="InterPro" id="IPR002502">
    <property type="entry name" value="Amidase_domain"/>
</dbReference>
<organism evidence="2 3">
    <name type="scientific">Limosilactobacillus oris F0423</name>
    <dbReference type="NCBI Taxonomy" id="944562"/>
    <lineage>
        <taxon>Bacteria</taxon>
        <taxon>Bacillati</taxon>
        <taxon>Bacillota</taxon>
        <taxon>Bacilli</taxon>
        <taxon>Lactobacillales</taxon>
        <taxon>Lactobacillaceae</taxon>
        <taxon>Limosilactobacillus</taxon>
    </lineage>
</organism>
<protein>
    <submittedName>
        <fullName evidence="2">N-acetylmuramoyl-L-alanine amidase</fullName>
        <ecNumber evidence="2">3.5.1.28</ecNumber>
    </submittedName>
</protein>
<dbReference type="EMBL" id="AFTL01000015">
    <property type="protein sequence ID" value="EGS36825.1"/>
    <property type="molecule type" value="Genomic_DNA"/>
</dbReference>
<keyword evidence="3" id="KW-1185">Reference proteome</keyword>
<gene>
    <name evidence="2" type="ORF">HMPREF9102_1906</name>
</gene>
<comment type="caution">
    <text evidence="2">The sequence shown here is derived from an EMBL/GenBank/DDBJ whole genome shotgun (WGS) entry which is preliminary data.</text>
</comment>
<dbReference type="Pfam" id="PF01510">
    <property type="entry name" value="Amidase_2"/>
    <property type="match status" value="1"/>
</dbReference>
<name>A0ABP2L8N2_9LACO</name>
<dbReference type="GO" id="GO:0008745">
    <property type="term" value="F:N-acetylmuramoyl-L-alanine amidase activity"/>
    <property type="evidence" value="ECO:0007669"/>
    <property type="project" value="UniProtKB-EC"/>
</dbReference>
<dbReference type="SMART" id="SM00644">
    <property type="entry name" value="Ami_2"/>
    <property type="match status" value="1"/>
</dbReference>
<accession>A0ABP2L8N2</accession>
<dbReference type="InterPro" id="IPR036505">
    <property type="entry name" value="Amidase/PGRP_sf"/>
</dbReference>
<evidence type="ECO:0000313" key="2">
    <source>
        <dbReference type="EMBL" id="EGS36825.1"/>
    </source>
</evidence>
<reference evidence="2 3" key="1">
    <citation type="submission" date="2011-05" db="EMBL/GenBank/DDBJ databases">
        <authorList>
            <person name="Durkin A.S."/>
            <person name="Kim M."/>
            <person name="Radune D."/>
            <person name="Hostetler J."/>
            <person name="Torralba M."/>
            <person name="Gillis M."/>
            <person name="Methe B."/>
            <person name="Sutton G."/>
            <person name="Nelson K.E."/>
        </authorList>
    </citation>
    <scope>NUCLEOTIDE SEQUENCE [LARGE SCALE GENOMIC DNA]</scope>
    <source>
        <strain evidence="2 3">F0423</strain>
    </source>
</reference>